<accession>A0A1H8XES0</accession>
<feature type="chain" id="PRO_5011646065" evidence="2">
    <location>
        <begin position="30"/>
        <end position="395"/>
    </location>
</feature>
<sequence length="395" mass="41148">MKRRFSVLLRRLLPAAMTGVVLTAGVAFAAPAHAAGDIDLCVSVGRAAGFTGDDFVTAVAVAMAESRCDPLARGVNSGSIDRGLWQINNVYHSEVTDACAYDAQCNANAAYGISDHGKDWTPWSTYNSGSYRQYLKAASAAIGVPPPGVRAAKSINGDKYDDAFGVDSAGVASYYPGTSGGGFGTAVRLGAGWSGYTAISVADSNADGWADLFAIKAGTLYYWNNRGNASFSAAVAVGPGWAGMEWVSFADVNGDGKADILARDGGNMYLYIGKGNGSFAERSLVGAGWASLTRHTAADADGDGDADIWATNSAGELYFWKRSPTGYATAIQVGTGWNAYRQLVSMDINGDGKADLIAIKTTDNTLWQWLGTGTGTFGQPTQIGNGWAGHTLAVN</sequence>
<dbReference type="InterPro" id="IPR028994">
    <property type="entry name" value="Integrin_alpha_N"/>
</dbReference>
<keyword evidence="5" id="KW-1185">Reference proteome</keyword>
<dbReference type="InterPro" id="IPR043992">
    <property type="entry name" value="SLT_3"/>
</dbReference>
<dbReference type="PANTHER" id="PTHR44103:SF1">
    <property type="entry name" value="PROPROTEIN CONVERTASE P"/>
    <property type="match status" value="1"/>
</dbReference>
<proteinExistence type="predicted"/>
<evidence type="ECO:0000259" key="3">
    <source>
        <dbReference type="Pfam" id="PF18896"/>
    </source>
</evidence>
<reference evidence="4 5" key="1">
    <citation type="submission" date="2016-10" db="EMBL/GenBank/DDBJ databases">
        <authorList>
            <person name="de Groot N.N."/>
        </authorList>
    </citation>
    <scope>NUCLEOTIDE SEQUENCE [LARGE SCALE GENOMIC DNA]</scope>
    <source>
        <strain evidence="4 5">DSM 44993</strain>
    </source>
</reference>
<dbReference type="Pfam" id="PF18896">
    <property type="entry name" value="SLT_3"/>
    <property type="match status" value="1"/>
</dbReference>
<organism evidence="4 5">
    <name type="scientific">Amycolatopsis saalfeldensis</name>
    <dbReference type="NCBI Taxonomy" id="394193"/>
    <lineage>
        <taxon>Bacteria</taxon>
        <taxon>Bacillati</taxon>
        <taxon>Actinomycetota</taxon>
        <taxon>Actinomycetes</taxon>
        <taxon>Pseudonocardiales</taxon>
        <taxon>Pseudonocardiaceae</taxon>
        <taxon>Amycolatopsis</taxon>
    </lineage>
</organism>
<dbReference type="OrthoDB" id="9815928at2"/>
<name>A0A1H8XES0_9PSEU</name>
<dbReference type="Pfam" id="PF13517">
    <property type="entry name" value="FG-GAP_3"/>
    <property type="match status" value="2"/>
</dbReference>
<dbReference type="RefSeq" id="WP_091618056.1">
    <property type="nucleotide sequence ID" value="NZ_FOEF01000007.1"/>
</dbReference>
<dbReference type="EMBL" id="FOEF01000007">
    <property type="protein sequence ID" value="SEP38312.1"/>
    <property type="molecule type" value="Genomic_DNA"/>
</dbReference>
<feature type="signal peptide" evidence="2">
    <location>
        <begin position="1"/>
        <end position="29"/>
    </location>
</feature>
<feature type="domain" description="Transglycosylase SLT" evidence="3">
    <location>
        <begin position="43"/>
        <end position="125"/>
    </location>
</feature>
<evidence type="ECO:0000313" key="4">
    <source>
        <dbReference type="EMBL" id="SEP38312.1"/>
    </source>
</evidence>
<dbReference type="SUPFAM" id="SSF69318">
    <property type="entry name" value="Integrin alpha N-terminal domain"/>
    <property type="match status" value="1"/>
</dbReference>
<dbReference type="STRING" id="394193.SAMN04489732_107136"/>
<dbReference type="InterPro" id="IPR023346">
    <property type="entry name" value="Lysozyme-like_dom_sf"/>
</dbReference>
<protein>
    <submittedName>
        <fullName evidence="4">Repeat domain-containing protein</fullName>
    </submittedName>
</protein>
<dbReference type="Proteomes" id="UP000198582">
    <property type="component" value="Unassembled WGS sequence"/>
</dbReference>
<dbReference type="InterPro" id="IPR013517">
    <property type="entry name" value="FG-GAP"/>
</dbReference>
<dbReference type="Gene3D" id="2.130.10.130">
    <property type="entry name" value="Integrin alpha, N-terminal"/>
    <property type="match status" value="1"/>
</dbReference>
<evidence type="ECO:0000256" key="1">
    <source>
        <dbReference type="ARBA" id="ARBA00022729"/>
    </source>
</evidence>
<dbReference type="AlphaFoldDB" id="A0A1H8XES0"/>
<dbReference type="PANTHER" id="PTHR44103">
    <property type="entry name" value="PROPROTEIN CONVERTASE P"/>
    <property type="match status" value="1"/>
</dbReference>
<dbReference type="SUPFAM" id="SSF53955">
    <property type="entry name" value="Lysozyme-like"/>
    <property type="match status" value="1"/>
</dbReference>
<evidence type="ECO:0000256" key="2">
    <source>
        <dbReference type="SAM" id="SignalP"/>
    </source>
</evidence>
<gene>
    <name evidence="4" type="ORF">SAMN04489732_107136</name>
</gene>
<keyword evidence="1 2" id="KW-0732">Signal</keyword>
<evidence type="ECO:0000313" key="5">
    <source>
        <dbReference type="Proteomes" id="UP000198582"/>
    </source>
</evidence>